<evidence type="ECO:0000313" key="2">
    <source>
        <dbReference type="EMBL" id="MBL1409093.1"/>
    </source>
</evidence>
<dbReference type="RefSeq" id="WP_202102852.1">
    <property type="nucleotide sequence ID" value="NZ_JAERTY010000005.1"/>
</dbReference>
<feature type="transmembrane region" description="Helical" evidence="1">
    <location>
        <begin position="122"/>
        <end position="141"/>
    </location>
</feature>
<sequence>MNYRFILWILLTAALTGCKLRRDTSAVASSQRQAKSRVEDSTSWFQLIGRDSTSQYWSFTSDSGFYFHPENGLWGQSGRLYYIEQKRSETNHINYQNTYDSIGMSQHKEESDKRSSQTRSPLMYGLWLLLIPLVLVAYFYWKR</sequence>
<evidence type="ECO:0000313" key="3">
    <source>
        <dbReference type="Proteomes" id="UP000625283"/>
    </source>
</evidence>
<dbReference type="Proteomes" id="UP000625283">
    <property type="component" value="Unassembled WGS sequence"/>
</dbReference>
<dbReference type="EMBL" id="JAERTY010000005">
    <property type="protein sequence ID" value="MBL1409093.1"/>
    <property type="molecule type" value="Genomic_DNA"/>
</dbReference>
<keyword evidence="1" id="KW-0472">Membrane</keyword>
<protein>
    <submittedName>
        <fullName evidence="2">Uncharacterized protein</fullName>
    </submittedName>
</protein>
<comment type="caution">
    <text evidence="2">The sequence shown here is derived from an EMBL/GenBank/DDBJ whole genome shotgun (WGS) entry which is preliminary data.</text>
</comment>
<proteinExistence type="predicted"/>
<reference evidence="2 3" key="1">
    <citation type="submission" date="2021-01" db="EMBL/GenBank/DDBJ databases">
        <title>C459-1 draft genome sequence.</title>
        <authorList>
            <person name="Zhang X.-F."/>
        </authorList>
    </citation>
    <scope>NUCLEOTIDE SEQUENCE [LARGE SCALE GENOMIC DNA]</scope>
    <source>
        <strain evidence="3">C459-1</strain>
    </source>
</reference>
<dbReference type="PROSITE" id="PS51257">
    <property type="entry name" value="PROKAR_LIPOPROTEIN"/>
    <property type="match status" value="1"/>
</dbReference>
<organism evidence="2 3">
    <name type="scientific">Sphingobacterium faecale</name>
    <dbReference type="NCBI Taxonomy" id="2803775"/>
    <lineage>
        <taxon>Bacteria</taxon>
        <taxon>Pseudomonadati</taxon>
        <taxon>Bacteroidota</taxon>
        <taxon>Sphingobacteriia</taxon>
        <taxon>Sphingobacteriales</taxon>
        <taxon>Sphingobacteriaceae</taxon>
        <taxon>Sphingobacterium</taxon>
    </lineage>
</organism>
<keyword evidence="1" id="KW-0812">Transmembrane</keyword>
<gene>
    <name evidence="2" type="ORF">JKG61_10055</name>
</gene>
<keyword evidence="3" id="KW-1185">Reference proteome</keyword>
<name>A0ABS1R315_9SPHI</name>
<evidence type="ECO:0000256" key="1">
    <source>
        <dbReference type="SAM" id="Phobius"/>
    </source>
</evidence>
<keyword evidence="1" id="KW-1133">Transmembrane helix</keyword>
<accession>A0ABS1R315</accession>